<sequence length="75" mass="8757">MRECPFIDEREEELNDGDLMAFCQSESQISYTHCPIYKRLMKAKQGKPHLQKPGERKKEKGLKLEMFVRKEGGSP</sequence>
<organism evidence="2">
    <name type="scientific">marine sediment metagenome</name>
    <dbReference type="NCBI Taxonomy" id="412755"/>
    <lineage>
        <taxon>unclassified sequences</taxon>
        <taxon>metagenomes</taxon>
        <taxon>ecological metagenomes</taxon>
    </lineage>
</organism>
<comment type="caution">
    <text evidence="2">The sequence shown here is derived from an EMBL/GenBank/DDBJ whole genome shotgun (WGS) entry which is preliminary data.</text>
</comment>
<feature type="region of interest" description="Disordered" evidence="1">
    <location>
        <begin position="44"/>
        <end position="75"/>
    </location>
</feature>
<dbReference type="EMBL" id="BART01001441">
    <property type="protein sequence ID" value="GAG68951.1"/>
    <property type="molecule type" value="Genomic_DNA"/>
</dbReference>
<evidence type="ECO:0000313" key="2">
    <source>
        <dbReference type="EMBL" id="GAG68951.1"/>
    </source>
</evidence>
<name>X1BAH6_9ZZZZ</name>
<accession>X1BAH6</accession>
<reference evidence="2" key="1">
    <citation type="journal article" date="2014" name="Front. Microbiol.">
        <title>High frequency of phylogenetically diverse reductive dehalogenase-homologous genes in deep subseafloor sedimentary metagenomes.</title>
        <authorList>
            <person name="Kawai M."/>
            <person name="Futagami T."/>
            <person name="Toyoda A."/>
            <person name="Takaki Y."/>
            <person name="Nishi S."/>
            <person name="Hori S."/>
            <person name="Arai W."/>
            <person name="Tsubouchi T."/>
            <person name="Morono Y."/>
            <person name="Uchiyama I."/>
            <person name="Ito T."/>
            <person name="Fujiyama A."/>
            <person name="Inagaki F."/>
            <person name="Takami H."/>
        </authorList>
    </citation>
    <scope>NUCLEOTIDE SEQUENCE</scope>
    <source>
        <strain evidence="2">Expedition CK06-06</strain>
    </source>
</reference>
<dbReference type="AlphaFoldDB" id="X1BAH6"/>
<protein>
    <submittedName>
        <fullName evidence="2">Uncharacterized protein</fullName>
    </submittedName>
</protein>
<evidence type="ECO:0000256" key="1">
    <source>
        <dbReference type="SAM" id="MobiDB-lite"/>
    </source>
</evidence>
<proteinExistence type="predicted"/>
<feature type="compositionally biased region" description="Basic and acidic residues" evidence="1">
    <location>
        <begin position="52"/>
        <end position="75"/>
    </location>
</feature>
<gene>
    <name evidence="2" type="ORF">S01H4_05092</name>
</gene>